<accession>A0A5S9EU07</accession>
<dbReference type="RefSeq" id="WP_155978118.1">
    <property type="nucleotide sequence ID" value="NZ_AP019712.1"/>
</dbReference>
<dbReference type="Pfam" id="PF04233">
    <property type="entry name" value="Phage_Mu_F"/>
    <property type="match status" value="1"/>
</dbReference>
<proteinExistence type="predicted"/>
<name>A0A5S9EU07_STAAU</name>
<reference evidence="3" key="1">
    <citation type="submission" date="2019-06" db="EMBL/GenBank/DDBJ databases">
        <title>A novel staphylococcal enterotoxin, SE02, involved in a staphylococcal food poisoning outbreak that occurred in Tokyo in 2004.</title>
        <authorList>
            <person name="Suzuki Y."/>
            <person name="Kubota H."/>
            <person name="Kato R."/>
            <person name="Sadamasu K."/>
        </authorList>
    </citation>
    <scope>NUCLEOTIDE SEQUENCE</scope>
    <source>
        <strain evidence="3">Tokyo12482</strain>
    </source>
</reference>
<organism evidence="3">
    <name type="scientific">Staphylococcus aureus</name>
    <dbReference type="NCBI Taxonomy" id="1280"/>
    <lineage>
        <taxon>Bacteria</taxon>
        <taxon>Bacillati</taxon>
        <taxon>Bacillota</taxon>
        <taxon>Bacilli</taxon>
        <taxon>Bacillales</taxon>
        <taxon>Staphylococcaceae</taxon>
        <taxon>Staphylococcus</taxon>
    </lineage>
</organism>
<evidence type="ECO:0000313" key="3">
    <source>
        <dbReference type="EMBL" id="BBK67367.1"/>
    </source>
</evidence>
<dbReference type="InterPro" id="IPR029100">
    <property type="entry name" value="Ntox50"/>
</dbReference>
<feature type="domain" description="Phage head morphogenesis" evidence="1">
    <location>
        <begin position="187"/>
        <end position="294"/>
    </location>
</feature>
<evidence type="ECO:0000259" key="2">
    <source>
        <dbReference type="Pfam" id="PF15542"/>
    </source>
</evidence>
<gene>
    <name evidence="3" type="ORF">TMSFP482_12230</name>
</gene>
<dbReference type="InterPro" id="IPR006528">
    <property type="entry name" value="Phage_head_morphogenesis_dom"/>
</dbReference>
<evidence type="ECO:0000259" key="1">
    <source>
        <dbReference type="Pfam" id="PF04233"/>
    </source>
</evidence>
<protein>
    <submittedName>
        <fullName evidence="3">Phage head morphogenesis protein</fullName>
    </submittedName>
</protein>
<dbReference type="Pfam" id="PF15542">
    <property type="entry name" value="Ntox50"/>
    <property type="match status" value="1"/>
</dbReference>
<dbReference type="AlphaFoldDB" id="A0A5S9EU07"/>
<sequence>MSDNLKYWLERAKNVMDAESLVDAQAIIEIERIILLMYAEITKELLAFYAKYTKDTGLSIQEVKKMADSFDVLAFSNKAKQFVERKDFSEEANQSLKQYNLTMKISREKLLKQQLDLIVKDTSLNLQNKIEDKLSDAVNREVKRQAHILGEHVQIDDTEVKAVVNSNFKGAKWSTRLWNDMELVQKEVERVTSHVVIRGRHPNEFVSEFKKQTNSTSYNASRLLVTESARVQTESQKIAYLKDLGEDGEYKYVAKIDSKTSKLCHSLNGKIFKVKDMIPGVNAPPMHPWCRSTTVPYVGNWRDKFFKEREGKYQVEVKEAKLQEKAKNQMKEMIESGKIKIEINPEKQNRHSLGHRLYEEYKKKNLLKGKQTPSYTLLKNDELNKMLNQKFGTGRLIIENEKKWKNKEIINFGQIIGKYYIDGKFIETKWGTVHYSKTGSHIIPNGKEGK</sequence>
<feature type="domain" description="Bacterial toxin 50" evidence="2">
    <location>
        <begin position="343"/>
        <end position="444"/>
    </location>
</feature>
<dbReference type="NCBIfam" id="TIGR01641">
    <property type="entry name" value="phageSPP1_gp7"/>
    <property type="match status" value="1"/>
</dbReference>
<dbReference type="EMBL" id="AP019713">
    <property type="protein sequence ID" value="BBK67367.1"/>
    <property type="molecule type" value="Genomic_DNA"/>
</dbReference>